<name>A0ACB9MGX4_BAUVA</name>
<reference evidence="1 2" key="1">
    <citation type="journal article" date="2022" name="DNA Res.">
        <title>Chromosomal-level genome assembly of the orchid tree Bauhinia variegata (Leguminosae; Cercidoideae) supports the allotetraploid origin hypothesis of Bauhinia.</title>
        <authorList>
            <person name="Zhong Y."/>
            <person name="Chen Y."/>
            <person name="Zheng D."/>
            <person name="Pang J."/>
            <person name="Liu Y."/>
            <person name="Luo S."/>
            <person name="Meng S."/>
            <person name="Qian L."/>
            <person name="Wei D."/>
            <person name="Dai S."/>
            <person name="Zhou R."/>
        </authorList>
    </citation>
    <scope>NUCLEOTIDE SEQUENCE [LARGE SCALE GENOMIC DNA]</scope>
    <source>
        <strain evidence="1">BV-YZ2020</strain>
    </source>
</reference>
<comment type="caution">
    <text evidence="1">The sequence shown here is derived from an EMBL/GenBank/DDBJ whole genome shotgun (WGS) entry which is preliminary data.</text>
</comment>
<organism evidence="1 2">
    <name type="scientific">Bauhinia variegata</name>
    <name type="common">Purple orchid tree</name>
    <name type="synonym">Phanera variegata</name>
    <dbReference type="NCBI Taxonomy" id="167791"/>
    <lineage>
        <taxon>Eukaryota</taxon>
        <taxon>Viridiplantae</taxon>
        <taxon>Streptophyta</taxon>
        <taxon>Embryophyta</taxon>
        <taxon>Tracheophyta</taxon>
        <taxon>Spermatophyta</taxon>
        <taxon>Magnoliopsida</taxon>
        <taxon>eudicotyledons</taxon>
        <taxon>Gunneridae</taxon>
        <taxon>Pentapetalae</taxon>
        <taxon>rosids</taxon>
        <taxon>fabids</taxon>
        <taxon>Fabales</taxon>
        <taxon>Fabaceae</taxon>
        <taxon>Cercidoideae</taxon>
        <taxon>Cercideae</taxon>
        <taxon>Bauhiniinae</taxon>
        <taxon>Bauhinia</taxon>
    </lineage>
</organism>
<dbReference type="EMBL" id="CM039434">
    <property type="protein sequence ID" value="KAI4322923.1"/>
    <property type="molecule type" value="Genomic_DNA"/>
</dbReference>
<evidence type="ECO:0000313" key="1">
    <source>
        <dbReference type="EMBL" id="KAI4322923.1"/>
    </source>
</evidence>
<keyword evidence="2" id="KW-1185">Reference proteome</keyword>
<proteinExistence type="predicted"/>
<gene>
    <name evidence="1" type="ORF">L6164_022573</name>
</gene>
<protein>
    <submittedName>
        <fullName evidence="1">Uncharacterized protein</fullName>
    </submittedName>
</protein>
<accession>A0ACB9MGX4</accession>
<dbReference type="Proteomes" id="UP000828941">
    <property type="component" value="Chromosome 9"/>
</dbReference>
<sequence length="105" mass="11320">MNQKYHLIISIIHAETNCSKVAFSHYFLYSPLLAGKEEDLAIASALRLNGTDEETEAEGRRRGVTALLEVSLAMGEGVDGTTVTGCNSIWVPAAKSVAVPWLSIN</sequence>
<evidence type="ECO:0000313" key="2">
    <source>
        <dbReference type="Proteomes" id="UP000828941"/>
    </source>
</evidence>